<comment type="caution">
    <text evidence="1">The sequence shown here is derived from an EMBL/GenBank/DDBJ whole genome shotgun (WGS) entry which is preliminary data.</text>
</comment>
<protein>
    <submittedName>
        <fullName evidence="1">Glycosyl transferase</fullName>
    </submittedName>
</protein>
<evidence type="ECO:0000313" key="2">
    <source>
        <dbReference type="Proteomes" id="UP001500426"/>
    </source>
</evidence>
<evidence type="ECO:0000313" key="1">
    <source>
        <dbReference type="EMBL" id="GAA4053888.1"/>
    </source>
</evidence>
<sequence length="312" mass="36309">MNIFYKIYYSLPHDTRFGIVSKIINRVAAKVVKRCYDNVLPYYFEKTAKSVGIGINKTEERERKYIVSLTSFPARINDVWISIETILRQSFKPDMVLLWLSSDQFKDEKLPQNLLNLQDRGLTIKFIKEDLRSHKKYLYALEEFPNDYIITLDDDLYYEKDLILNLVALKNKYSNCVPTNRAHKLKINSGKVEPYKKWLHNSIDTKPSNLIVQTGGYGTLYSKSDLYKDFNDIEKIKELAPHADDLWMKIMVLLGSKKLVTNSKYNKDPLVVKGTQTVKLVTQNVINGGNDAQLKNMIAFYNITENHFQDEI</sequence>
<organism evidence="1 2">
    <name type="scientific">Flavobacterium chungnamense</name>
    <dbReference type="NCBI Taxonomy" id="706182"/>
    <lineage>
        <taxon>Bacteria</taxon>
        <taxon>Pseudomonadati</taxon>
        <taxon>Bacteroidota</taxon>
        <taxon>Flavobacteriia</taxon>
        <taxon>Flavobacteriales</taxon>
        <taxon>Flavobacteriaceae</taxon>
        <taxon>Flavobacterium</taxon>
    </lineage>
</organism>
<keyword evidence="1" id="KW-0808">Transferase</keyword>
<reference evidence="2" key="1">
    <citation type="journal article" date="2019" name="Int. J. Syst. Evol. Microbiol.">
        <title>The Global Catalogue of Microorganisms (GCM) 10K type strain sequencing project: providing services to taxonomists for standard genome sequencing and annotation.</title>
        <authorList>
            <consortium name="The Broad Institute Genomics Platform"/>
            <consortium name="The Broad Institute Genome Sequencing Center for Infectious Disease"/>
            <person name="Wu L."/>
            <person name="Ma J."/>
        </authorList>
    </citation>
    <scope>NUCLEOTIDE SEQUENCE [LARGE SCALE GENOMIC DNA]</scope>
    <source>
        <strain evidence="2">JCM 17068</strain>
    </source>
</reference>
<proteinExistence type="predicted"/>
<keyword evidence="2" id="KW-1185">Reference proteome</keyword>
<dbReference type="Proteomes" id="UP001500426">
    <property type="component" value="Unassembled WGS sequence"/>
</dbReference>
<dbReference type="SUPFAM" id="SSF53448">
    <property type="entry name" value="Nucleotide-diphospho-sugar transferases"/>
    <property type="match status" value="1"/>
</dbReference>
<dbReference type="GO" id="GO:0016740">
    <property type="term" value="F:transferase activity"/>
    <property type="evidence" value="ECO:0007669"/>
    <property type="project" value="UniProtKB-KW"/>
</dbReference>
<dbReference type="RefSeq" id="WP_345094219.1">
    <property type="nucleotide sequence ID" value="NZ_BAABCS010000019.1"/>
</dbReference>
<accession>A0ABP7UVD1</accession>
<name>A0ABP7UVD1_9FLAO</name>
<dbReference type="InterPro" id="IPR029044">
    <property type="entry name" value="Nucleotide-diphossugar_trans"/>
</dbReference>
<gene>
    <name evidence="1" type="ORF">GCM10022388_20410</name>
</gene>
<dbReference type="EMBL" id="BAABCS010000019">
    <property type="protein sequence ID" value="GAA4053888.1"/>
    <property type="molecule type" value="Genomic_DNA"/>
</dbReference>